<feature type="compositionally biased region" description="Basic and acidic residues" evidence="1">
    <location>
        <begin position="24"/>
        <end position="57"/>
    </location>
</feature>
<feature type="compositionally biased region" description="Acidic residues" evidence="1">
    <location>
        <begin position="58"/>
        <end position="72"/>
    </location>
</feature>
<feature type="region of interest" description="Disordered" evidence="1">
    <location>
        <begin position="1"/>
        <end position="72"/>
    </location>
</feature>
<proteinExistence type="predicted"/>
<name>A0ABW2K3R9_9BACI</name>
<evidence type="ECO:0000313" key="3">
    <source>
        <dbReference type="Proteomes" id="UP001596494"/>
    </source>
</evidence>
<protein>
    <submittedName>
        <fullName evidence="2">YqkE family protein</fullName>
    </submittedName>
</protein>
<dbReference type="EMBL" id="JBHTBY010000006">
    <property type="protein sequence ID" value="MFC7320774.1"/>
    <property type="molecule type" value="Genomic_DNA"/>
</dbReference>
<accession>A0ABW2K3R9</accession>
<dbReference type="Pfam" id="PF13025">
    <property type="entry name" value="DUF3886"/>
    <property type="match status" value="1"/>
</dbReference>
<comment type="caution">
    <text evidence="2">The sequence shown here is derived from an EMBL/GenBank/DDBJ whole genome shotgun (WGS) entry which is preliminary data.</text>
</comment>
<dbReference type="Proteomes" id="UP001596494">
    <property type="component" value="Unassembled WGS sequence"/>
</dbReference>
<evidence type="ECO:0000256" key="1">
    <source>
        <dbReference type="SAM" id="MobiDB-lite"/>
    </source>
</evidence>
<dbReference type="InterPro" id="IPR024980">
    <property type="entry name" value="DUF3886"/>
</dbReference>
<organism evidence="2 3">
    <name type="scientific">Halobacillus campisalis</name>
    <dbReference type="NCBI Taxonomy" id="435909"/>
    <lineage>
        <taxon>Bacteria</taxon>
        <taxon>Bacillati</taxon>
        <taxon>Bacillota</taxon>
        <taxon>Bacilli</taxon>
        <taxon>Bacillales</taxon>
        <taxon>Bacillaceae</taxon>
        <taxon>Halobacillus</taxon>
    </lineage>
</organism>
<dbReference type="RefSeq" id="WP_289214367.1">
    <property type="nucleotide sequence ID" value="NZ_JAPVRC010000001.1"/>
</dbReference>
<sequence>MSKHKGGKESLSLNDDMLNKLRSKKEELKKHEDERLENERQQRIQQKKEREANKSFEELLEESELDWENFKK</sequence>
<reference evidence="3" key="1">
    <citation type="journal article" date="2019" name="Int. J. Syst. Evol. Microbiol.">
        <title>The Global Catalogue of Microorganisms (GCM) 10K type strain sequencing project: providing services to taxonomists for standard genome sequencing and annotation.</title>
        <authorList>
            <consortium name="The Broad Institute Genomics Platform"/>
            <consortium name="The Broad Institute Genome Sequencing Center for Infectious Disease"/>
            <person name="Wu L."/>
            <person name="Ma J."/>
        </authorList>
    </citation>
    <scope>NUCLEOTIDE SEQUENCE [LARGE SCALE GENOMIC DNA]</scope>
    <source>
        <strain evidence="3">CCUG 73951</strain>
    </source>
</reference>
<gene>
    <name evidence="2" type="ORF">ACFQMN_07755</name>
</gene>
<keyword evidence="3" id="KW-1185">Reference proteome</keyword>
<evidence type="ECO:0000313" key="2">
    <source>
        <dbReference type="EMBL" id="MFC7320774.1"/>
    </source>
</evidence>